<dbReference type="AlphaFoldDB" id="A0AAN8PRV4"/>
<name>A0AAN8PRV4_PATCE</name>
<evidence type="ECO:0000313" key="1">
    <source>
        <dbReference type="EMBL" id="KAK6181784.1"/>
    </source>
</evidence>
<accession>A0AAN8PRV4</accession>
<protein>
    <submittedName>
        <fullName evidence="1">Uncharacterized protein</fullName>
    </submittedName>
</protein>
<sequence>MALFSPKKDRCDTCCSYEVKNLDDTTYREHIEAKDMARAEKDRDKQHAANDPSLVTISRFMIFLAKMSNVTFGTKARATSAPALLRHVLSIIFKVESTKEYKR</sequence>
<organism evidence="1 2">
    <name type="scientific">Patella caerulea</name>
    <name type="common">Rayed Mediterranean limpet</name>
    <dbReference type="NCBI Taxonomy" id="87958"/>
    <lineage>
        <taxon>Eukaryota</taxon>
        <taxon>Metazoa</taxon>
        <taxon>Spiralia</taxon>
        <taxon>Lophotrochozoa</taxon>
        <taxon>Mollusca</taxon>
        <taxon>Gastropoda</taxon>
        <taxon>Patellogastropoda</taxon>
        <taxon>Patelloidea</taxon>
        <taxon>Patellidae</taxon>
        <taxon>Patella</taxon>
    </lineage>
</organism>
<proteinExistence type="predicted"/>
<dbReference type="Proteomes" id="UP001347796">
    <property type="component" value="Unassembled WGS sequence"/>
</dbReference>
<dbReference type="EMBL" id="JAZGQO010000007">
    <property type="protein sequence ID" value="KAK6181784.1"/>
    <property type="molecule type" value="Genomic_DNA"/>
</dbReference>
<comment type="caution">
    <text evidence="1">The sequence shown here is derived from an EMBL/GenBank/DDBJ whole genome shotgun (WGS) entry which is preliminary data.</text>
</comment>
<gene>
    <name evidence="1" type="ORF">SNE40_009570</name>
</gene>
<evidence type="ECO:0000313" key="2">
    <source>
        <dbReference type="Proteomes" id="UP001347796"/>
    </source>
</evidence>
<reference evidence="1 2" key="1">
    <citation type="submission" date="2024-01" db="EMBL/GenBank/DDBJ databases">
        <title>The genome of the rayed Mediterranean limpet Patella caerulea (Linnaeus, 1758).</title>
        <authorList>
            <person name="Anh-Thu Weber A."/>
            <person name="Halstead-Nussloch G."/>
        </authorList>
    </citation>
    <scope>NUCLEOTIDE SEQUENCE [LARGE SCALE GENOMIC DNA]</scope>
    <source>
        <strain evidence="1">AATW-2023a</strain>
        <tissue evidence="1">Whole specimen</tissue>
    </source>
</reference>
<keyword evidence="2" id="KW-1185">Reference proteome</keyword>